<keyword evidence="3" id="KW-1185">Reference proteome</keyword>
<organism evidence="2 3">
    <name type="scientific">Marinoscillum furvescens DSM 4134</name>
    <dbReference type="NCBI Taxonomy" id="1122208"/>
    <lineage>
        <taxon>Bacteria</taxon>
        <taxon>Pseudomonadati</taxon>
        <taxon>Bacteroidota</taxon>
        <taxon>Cytophagia</taxon>
        <taxon>Cytophagales</taxon>
        <taxon>Reichenbachiellaceae</taxon>
        <taxon>Marinoscillum</taxon>
    </lineage>
</organism>
<gene>
    <name evidence="2" type="ORF">C7460_104247</name>
</gene>
<dbReference type="Proteomes" id="UP000256779">
    <property type="component" value="Unassembled WGS sequence"/>
</dbReference>
<accession>A0A3D9L8M2</accession>
<evidence type="ECO:0000313" key="3">
    <source>
        <dbReference type="Proteomes" id="UP000256779"/>
    </source>
</evidence>
<evidence type="ECO:0000256" key="1">
    <source>
        <dbReference type="SAM" id="Phobius"/>
    </source>
</evidence>
<keyword evidence="1" id="KW-0812">Transmembrane</keyword>
<dbReference type="AlphaFoldDB" id="A0A3D9L8M2"/>
<sequence length="38" mass="4322">MEKIETKNPENASEKQDFLKLSTLTLLILIILSLLYTG</sequence>
<comment type="caution">
    <text evidence="2">The sequence shown here is derived from an EMBL/GenBank/DDBJ whole genome shotgun (WGS) entry which is preliminary data.</text>
</comment>
<name>A0A3D9L8M2_MARFU</name>
<feature type="transmembrane region" description="Helical" evidence="1">
    <location>
        <begin position="18"/>
        <end position="37"/>
    </location>
</feature>
<dbReference type="EMBL" id="QREG01000004">
    <property type="protein sequence ID" value="REE01227.1"/>
    <property type="molecule type" value="Genomic_DNA"/>
</dbReference>
<proteinExistence type="predicted"/>
<keyword evidence="1" id="KW-1133">Transmembrane helix</keyword>
<protein>
    <submittedName>
        <fullName evidence="2">Uncharacterized protein</fullName>
    </submittedName>
</protein>
<keyword evidence="1" id="KW-0472">Membrane</keyword>
<evidence type="ECO:0000313" key="2">
    <source>
        <dbReference type="EMBL" id="REE01227.1"/>
    </source>
</evidence>
<reference evidence="2 3" key="1">
    <citation type="submission" date="2018-07" db="EMBL/GenBank/DDBJ databases">
        <title>Genomic Encyclopedia of Type Strains, Phase IV (KMG-IV): sequencing the most valuable type-strain genomes for metagenomic binning, comparative biology and taxonomic classification.</title>
        <authorList>
            <person name="Goeker M."/>
        </authorList>
    </citation>
    <scope>NUCLEOTIDE SEQUENCE [LARGE SCALE GENOMIC DNA]</scope>
    <source>
        <strain evidence="2 3">DSM 4134</strain>
    </source>
</reference>